<comment type="caution">
    <text evidence="1">The sequence shown here is derived from an EMBL/GenBank/DDBJ whole genome shotgun (WGS) entry which is preliminary data.</text>
</comment>
<name>A0A835JV97_9ROSI</name>
<dbReference type="EMBL" id="JADGMS010000010">
    <property type="protein sequence ID" value="KAF9673840.1"/>
    <property type="molecule type" value="Genomic_DNA"/>
</dbReference>
<evidence type="ECO:0000313" key="2">
    <source>
        <dbReference type="Proteomes" id="UP000657918"/>
    </source>
</evidence>
<gene>
    <name evidence="1" type="ORF">SADUNF_Sadunf10G0065700</name>
</gene>
<organism evidence="1 2">
    <name type="scientific">Salix dunnii</name>
    <dbReference type="NCBI Taxonomy" id="1413687"/>
    <lineage>
        <taxon>Eukaryota</taxon>
        <taxon>Viridiplantae</taxon>
        <taxon>Streptophyta</taxon>
        <taxon>Embryophyta</taxon>
        <taxon>Tracheophyta</taxon>
        <taxon>Spermatophyta</taxon>
        <taxon>Magnoliopsida</taxon>
        <taxon>eudicotyledons</taxon>
        <taxon>Gunneridae</taxon>
        <taxon>Pentapetalae</taxon>
        <taxon>rosids</taxon>
        <taxon>fabids</taxon>
        <taxon>Malpighiales</taxon>
        <taxon>Salicaceae</taxon>
        <taxon>Saliceae</taxon>
        <taxon>Salix</taxon>
    </lineage>
</organism>
<protein>
    <submittedName>
        <fullName evidence="1">Uncharacterized protein</fullName>
    </submittedName>
</protein>
<dbReference type="Proteomes" id="UP000657918">
    <property type="component" value="Unassembled WGS sequence"/>
</dbReference>
<evidence type="ECO:0000313" key="1">
    <source>
        <dbReference type="EMBL" id="KAF9673840.1"/>
    </source>
</evidence>
<sequence>MLFTVIMPLQAVDKLVLTLYQGQWSLYIVDTILLLSARKPSTNVSYSSPNTQKIQVPALLKLLPKLVETSGLRDLAPVVEELPNIENGRHSRSNMITTHVGGEKCCPLASTIDIVERASSALKKDLMEGLDAQIWLPQNCPAVTCYYQMDGDLVTGKFGSPHEISLSSCGYFHIDDFLQC</sequence>
<keyword evidence="2" id="KW-1185">Reference proteome</keyword>
<dbReference type="AlphaFoldDB" id="A0A835JV97"/>
<reference evidence="1 2" key="1">
    <citation type="submission" date="2020-10" db="EMBL/GenBank/DDBJ databases">
        <title>Plant Genome Project.</title>
        <authorList>
            <person name="Zhang R.-G."/>
        </authorList>
    </citation>
    <scope>NUCLEOTIDE SEQUENCE [LARGE SCALE GENOMIC DNA]</scope>
    <source>
        <strain evidence="1">FAFU-HL-1</strain>
        <tissue evidence="1">Leaf</tissue>
    </source>
</reference>
<proteinExistence type="predicted"/>
<accession>A0A835JV97</accession>